<proteinExistence type="predicted"/>
<dbReference type="EMBL" id="JAAVMB010000001">
    <property type="protein sequence ID" value="NKC66910.1"/>
    <property type="molecule type" value="Genomic_DNA"/>
</dbReference>
<gene>
    <name evidence="2" type="ORF">HED35_02300</name>
</gene>
<dbReference type="RefSeq" id="WP_167806191.1">
    <property type="nucleotide sequence ID" value="NZ_JAAVMB010000001.1"/>
</dbReference>
<comment type="caution">
    <text evidence="2">The sequence shown here is derived from an EMBL/GenBank/DDBJ whole genome shotgun (WGS) entry which is preliminary data.</text>
</comment>
<evidence type="ECO:0000259" key="1">
    <source>
        <dbReference type="Pfam" id="PF00534"/>
    </source>
</evidence>
<dbReference type="Gene3D" id="3.40.50.2000">
    <property type="entry name" value="Glycogen Phosphorylase B"/>
    <property type="match status" value="2"/>
</dbReference>
<reference evidence="2 3" key="1">
    <citation type="submission" date="2020-03" db="EMBL/GenBank/DDBJ databases">
        <title>Bacterial samples isolated from urine from healthy bovine heifers (Gyr breed).</title>
        <authorList>
            <person name="Giannattasio-Ferraz S."/>
            <person name="Maskeri L."/>
            <person name="Penido A."/>
            <person name="Barbosa-Stancioli E.F."/>
            <person name="Putonti C."/>
        </authorList>
    </citation>
    <scope>NUCLEOTIDE SEQUENCE [LARGE SCALE GENOMIC DNA]</scope>
    <source>
        <strain evidence="2 3">UFMG-H7</strain>
    </source>
</reference>
<evidence type="ECO:0000313" key="3">
    <source>
        <dbReference type="Proteomes" id="UP000521358"/>
    </source>
</evidence>
<keyword evidence="2" id="KW-0808">Transferase</keyword>
<dbReference type="Pfam" id="PF00534">
    <property type="entry name" value="Glycos_transf_1"/>
    <property type="match status" value="1"/>
</dbReference>
<dbReference type="PANTHER" id="PTHR12526:SF609">
    <property type="entry name" value="LIPOPOLYSACCHARIDE BIOSYNTHESIS PROTEIN"/>
    <property type="match status" value="1"/>
</dbReference>
<accession>A0A7X6I279</accession>
<sequence>MKILFLTLLDINDFNEKNIYTDVLREFIDRNHNVTIVSPTERRNWKKRKTNNVNGDIIKVKIGNITKTNIVEKGITTLMIDKLYLRAIKKLDNIKFDVVIYSTPPITFTKTINYLKKKDNLITYLLLKDIFPQNAVDLEMMKKNSIIYKYFRKKEKKLYEISDCIGCMSQRNMDYILKNNKLPNLINKVHISPNSTKIEKNNEKINIEIIRERYNLPVDKTIFVYGGNIGKPQGINFFLECLKKINSDNKNAFFVVIGSGTEFERVKQFASENNLSNLKIIDNLPVKEFSNILLAMDVGLILLDCRFTIPNFPSRLLSYLQAELPILSATDLNTDIGEICENNGFGIKVSSNNHDAFIRAVDSYTNMEDNQKIEMRKKAYCYLEKNYSSSISYKIITNEIEKAR</sequence>
<protein>
    <submittedName>
        <fullName evidence="2">Glycosyltransferase family 4 protein</fullName>
    </submittedName>
</protein>
<dbReference type="GO" id="GO:0016757">
    <property type="term" value="F:glycosyltransferase activity"/>
    <property type="evidence" value="ECO:0007669"/>
    <property type="project" value="InterPro"/>
</dbReference>
<dbReference type="InterPro" id="IPR001296">
    <property type="entry name" value="Glyco_trans_1"/>
</dbReference>
<feature type="domain" description="Glycosyl transferase family 1" evidence="1">
    <location>
        <begin position="207"/>
        <end position="377"/>
    </location>
</feature>
<dbReference type="CDD" id="cd03794">
    <property type="entry name" value="GT4_WbuB-like"/>
    <property type="match status" value="1"/>
</dbReference>
<name>A0A7X6I279_9ENTE</name>
<dbReference type="PANTHER" id="PTHR12526">
    <property type="entry name" value="GLYCOSYLTRANSFERASE"/>
    <property type="match status" value="1"/>
</dbReference>
<evidence type="ECO:0000313" key="2">
    <source>
        <dbReference type="EMBL" id="NKC66910.1"/>
    </source>
</evidence>
<dbReference type="AlphaFoldDB" id="A0A7X6I279"/>
<dbReference type="SUPFAM" id="SSF53756">
    <property type="entry name" value="UDP-Glycosyltransferase/glycogen phosphorylase"/>
    <property type="match status" value="1"/>
</dbReference>
<organism evidence="2 3">
    <name type="scientific">Vagococcus fluvialis</name>
    <dbReference type="NCBI Taxonomy" id="2738"/>
    <lineage>
        <taxon>Bacteria</taxon>
        <taxon>Bacillati</taxon>
        <taxon>Bacillota</taxon>
        <taxon>Bacilli</taxon>
        <taxon>Lactobacillales</taxon>
        <taxon>Enterococcaceae</taxon>
        <taxon>Vagococcus</taxon>
    </lineage>
</organism>
<dbReference type="Proteomes" id="UP000521358">
    <property type="component" value="Unassembled WGS sequence"/>
</dbReference>